<name>A0A5M5EKA0_BACOV</name>
<keyword evidence="2" id="KW-1185">Reference proteome</keyword>
<sequence>MYSINKDWGNLADVHFIDPPSEIPVSRNQLSSCVHNAIISNSKPYGYGVICIYKHFRYHPHATAILSPEFKNIGT</sequence>
<proteinExistence type="predicted"/>
<dbReference type="EMBL" id="VWKB01000005">
    <property type="protein sequence ID" value="KAA4103168.1"/>
    <property type="molecule type" value="Genomic_DNA"/>
</dbReference>
<evidence type="ECO:0000313" key="2">
    <source>
        <dbReference type="Proteomes" id="UP000473905"/>
    </source>
</evidence>
<protein>
    <submittedName>
        <fullName evidence="1">Uncharacterized protein</fullName>
    </submittedName>
</protein>
<comment type="caution">
    <text evidence="1">The sequence shown here is derived from an EMBL/GenBank/DDBJ whole genome shotgun (WGS) entry which is preliminary data.</text>
</comment>
<dbReference type="Proteomes" id="UP000473905">
    <property type="component" value="Unassembled WGS sequence"/>
</dbReference>
<organism evidence="1 2">
    <name type="scientific">Bacteroides ovatus</name>
    <dbReference type="NCBI Taxonomy" id="28116"/>
    <lineage>
        <taxon>Bacteria</taxon>
        <taxon>Pseudomonadati</taxon>
        <taxon>Bacteroidota</taxon>
        <taxon>Bacteroidia</taxon>
        <taxon>Bacteroidales</taxon>
        <taxon>Bacteroidaceae</taxon>
        <taxon>Bacteroides</taxon>
    </lineage>
</organism>
<reference evidence="1 2" key="1">
    <citation type="journal article" date="2019" name="Nat. Med.">
        <title>A library of human gut bacterial isolates paired with longitudinal multiomics data enables mechanistic microbiome research.</title>
        <authorList>
            <person name="Poyet M."/>
            <person name="Groussin M."/>
            <person name="Gibbons S.M."/>
            <person name="Avila-Pacheco J."/>
            <person name="Jiang X."/>
            <person name="Kearney S.M."/>
            <person name="Perrotta A.R."/>
            <person name="Berdy B."/>
            <person name="Zhao S."/>
            <person name="Lieberman T.D."/>
            <person name="Swanson P.K."/>
            <person name="Smith M."/>
            <person name="Roesemann S."/>
            <person name="Alexander J.E."/>
            <person name="Rich S.A."/>
            <person name="Livny J."/>
            <person name="Vlamakis H."/>
            <person name="Clish C."/>
            <person name="Bullock K."/>
            <person name="Deik A."/>
            <person name="Scott J."/>
            <person name="Pierce K.A."/>
            <person name="Xavier R.J."/>
            <person name="Alm E.J."/>
        </authorList>
    </citation>
    <scope>NUCLEOTIDE SEQUENCE [LARGE SCALE GENOMIC DNA]</scope>
    <source>
        <strain evidence="1 2">BIOML-A134</strain>
    </source>
</reference>
<accession>A0A5M5EKA0</accession>
<evidence type="ECO:0000313" key="1">
    <source>
        <dbReference type="EMBL" id="KAA4103168.1"/>
    </source>
</evidence>
<dbReference type="AlphaFoldDB" id="A0A5M5EKA0"/>
<gene>
    <name evidence="1" type="ORF">F3D66_04335</name>
</gene>